<dbReference type="EMBL" id="KQ483853">
    <property type="protein sequence ID" value="KYP40160.1"/>
    <property type="molecule type" value="Genomic_DNA"/>
</dbReference>
<dbReference type="Gramene" id="C.cajan_35486.t">
    <property type="protein sequence ID" value="C.cajan_35486.t.cds1"/>
    <property type="gene ID" value="C.cajan_35486"/>
</dbReference>
<name>A0A151RC19_CAJCA</name>
<organism evidence="1 2">
    <name type="scientific">Cajanus cajan</name>
    <name type="common">Pigeon pea</name>
    <name type="synonym">Cajanus indicus</name>
    <dbReference type="NCBI Taxonomy" id="3821"/>
    <lineage>
        <taxon>Eukaryota</taxon>
        <taxon>Viridiplantae</taxon>
        <taxon>Streptophyta</taxon>
        <taxon>Embryophyta</taxon>
        <taxon>Tracheophyta</taxon>
        <taxon>Spermatophyta</taxon>
        <taxon>Magnoliopsida</taxon>
        <taxon>eudicotyledons</taxon>
        <taxon>Gunneridae</taxon>
        <taxon>Pentapetalae</taxon>
        <taxon>rosids</taxon>
        <taxon>fabids</taxon>
        <taxon>Fabales</taxon>
        <taxon>Fabaceae</taxon>
        <taxon>Papilionoideae</taxon>
        <taxon>50 kb inversion clade</taxon>
        <taxon>NPAAA clade</taxon>
        <taxon>indigoferoid/millettioid clade</taxon>
        <taxon>Phaseoleae</taxon>
        <taxon>Cajanus</taxon>
    </lineage>
</organism>
<gene>
    <name evidence="1" type="ORF">KK1_038494</name>
</gene>
<dbReference type="AlphaFoldDB" id="A0A151RC19"/>
<evidence type="ECO:0000313" key="1">
    <source>
        <dbReference type="EMBL" id="KYP40160.1"/>
    </source>
</evidence>
<sequence>MLNSFWWGSDRNLGRGIHWLNGERLTMRKEHGGKGFCHLYDLNLAMLGKQVGS</sequence>
<reference evidence="1" key="1">
    <citation type="journal article" date="2012" name="Nat. Biotechnol.">
        <title>Draft genome sequence of pigeonpea (Cajanus cajan), an orphan legume crop of resource-poor farmers.</title>
        <authorList>
            <person name="Varshney R.K."/>
            <person name="Chen W."/>
            <person name="Li Y."/>
            <person name="Bharti A.K."/>
            <person name="Saxena R.K."/>
            <person name="Schlueter J.A."/>
            <person name="Donoghue M.T."/>
            <person name="Azam S."/>
            <person name="Fan G."/>
            <person name="Whaley A.M."/>
            <person name="Farmer A.D."/>
            <person name="Sheridan J."/>
            <person name="Iwata A."/>
            <person name="Tuteja R."/>
            <person name="Penmetsa R.V."/>
            <person name="Wu W."/>
            <person name="Upadhyaya H.D."/>
            <person name="Yang S.P."/>
            <person name="Shah T."/>
            <person name="Saxena K.B."/>
            <person name="Michael T."/>
            <person name="McCombie W.R."/>
            <person name="Yang B."/>
            <person name="Zhang G."/>
            <person name="Yang H."/>
            <person name="Wang J."/>
            <person name="Spillane C."/>
            <person name="Cook D.R."/>
            <person name="May G.D."/>
            <person name="Xu X."/>
            <person name="Jackson S.A."/>
        </authorList>
    </citation>
    <scope>NUCLEOTIDE SEQUENCE [LARGE SCALE GENOMIC DNA]</scope>
</reference>
<dbReference type="Proteomes" id="UP000075243">
    <property type="component" value="Unassembled WGS sequence"/>
</dbReference>
<proteinExistence type="predicted"/>
<protein>
    <submittedName>
        <fullName evidence="1">Uncharacterized protein</fullName>
    </submittedName>
</protein>
<keyword evidence="2" id="KW-1185">Reference proteome</keyword>
<evidence type="ECO:0000313" key="2">
    <source>
        <dbReference type="Proteomes" id="UP000075243"/>
    </source>
</evidence>
<accession>A0A151RC19</accession>